<protein>
    <recommendedName>
        <fullName evidence="3">ABC transporter domain-containing protein</fullName>
    </recommendedName>
</protein>
<comment type="caution">
    <text evidence="4">The sequence shown here is derived from an EMBL/GenBank/DDBJ whole genome shotgun (WGS) entry which is preliminary data.</text>
</comment>
<dbReference type="PANTHER" id="PTHR43514:SF4">
    <property type="entry name" value="ABC TRANSPORTER I FAMILY MEMBER 10"/>
    <property type="match status" value="1"/>
</dbReference>
<dbReference type="OMA" id="VRYYMRL"/>
<dbReference type="GO" id="GO:0005524">
    <property type="term" value="F:ATP binding"/>
    <property type="evidence" value="ECO:0007669"/>
    <property type="project" value="UniProtKB-KW"/>
</dbReference>
<dbReference type="Pfam" id="PF00005">
    <property type="entry name" value="ABC_tran"/>
    <property type="match status" value="2"/>
</dbReference>
<keyword evidence="1" id="KW-0547">Nucleotide-binding</keyword>
<dbReference type="InterPro" id="IPR003439">
    <property type="entry name" value="ABC_transporter-like_ATP-bd"/>
</dbReference>
<dbReference type="InterPro" id="IPR050334">
    <property type="entry name" value="Molybdenum_import_ModC"/>
</dbReference>
<keyword evidence="2" id="KW-0067">ATP-binding</keyword>
<dbReference type="SMART" id="SM00382">
    <property type="entry name" value="AAA"/>
    <property type="match status" value="2"/>
</dbReference>
<proteinExistence type="predicted"/>
<dbReference type="Proteomes" id="UP000433876">
    <property type="component" value="Unassembled WGS sequence"/>
</dbReference>
<accession>A0A8S8ZNX7</accession>
<dbReference type="SUPFAM" id="SSF52540">
    <property type="entry name" value="P-loop containing nucleoside triphosphate hydrolases"/>
    <property type="match status" value="2"/>
</dbReference>
<dbReference type="AlphaFoldDB" id="A0A8S8ZNX7"/>
<evidence type="ECO:0000313" key="5">
    <source>
        <dbReference type="Proteomes" id="UP000433876"/>
    </source>
</evidence>
<evidence type="ECO:0000256" key="1">
    <source>
        <dbReference type="ARBA" id="ARBA00022741"/>
    </source>
</evidence>
<dbReference type="GO" id="GO:0005739">
    <property type="term" value="C:mitochondrion"/>
    <property type="evidence" value="ECO:0007669"/>
    <property type="project" value="TreeGrafter"/>
</dbReference>
<dbReference type="VEuPathDB" id="FungiDB:SMAC_07172"/>
<reference evidence="4 5" key="1">
    <citation type="submission" date="2017-07" db="EMBL/GenBank/DDBJ databases">
        <title>Genome sequence of the Sordaria macrospora wild type strain R19027.</title>
        <authorList>
            <person name="Nowrousian M."/>
            <person name="Teichert I."/>
            <person name="Kueck U."/>
        </authorList>
    </citation>
    <scope>NUCLEOTIDE SEQUENCE [LARGE SCALE GENOMIC DNA]</scope>
    <source>
        <strain evidence="4 5">R19027</strain>
        <tissue evidence="4">Mycelium</tissue>
    </source>
</reference>
<organism evidence="4 5">
    <name type="scientific">Sordaria macrospora</name>
    <dbReference type="NCBI Taxonomy" id="5147"/>
    <lineage>
        <taxon>Eukaryota</taxon>
        <taxon>Fungi</taxon>
        <taxon>Dikarya</taxon>
        <taxon>Ascomycota</taxon>
        <taxon>Pezizomycotina</taxon>
        <taxon>Sordariomycetes</taxon>
        <taxon>Sordariomycetidae</taxon>
        <taxon>Sordariales</taxon>
        <taxon>Sordariaceae</taxon>
        <taxon>Sordaria</taxon>
    </lineage>
</organism>
<feature type="domain" description="ABC transporter" evidence="3">
    <location>
        <begin position="354"/>
        <end position="629"/>
    </location>
</feature>
<dbReference type="InterPro" id="IPR027417">
    <property type="entry name" value="P-loop_NTPase"/>
</dbReference>
<dbReference type="EMBL" id="NMPR01000070">
    <property type="protein sequence ID" value="KAA8631713.1"/>
    <property type="molecule type" value="Genomic_DNA"/>
</dbReference>
<evidence type="ECO:0000313" key="4">
    <source>
        <dbReference type="EMBL" id="KAA8631713.1"/>
    </source>
</evidence>
<dbReference type="PANTHER" id="PTHR43514">
    <property type="entry name" value="ABC TRANSPORTER I FAMILY MEMBER 10"/>
    <property type="match status" value="1"/>
</dbReference>
<dbReference type="GO" id="GO:0016887">
    <property type="term" value="F:ATP hydrolysis activity"/>
    <property type="evidence" value="ECO:0007669"/>
    <property type="project" value="InterPro"/>
</dbReference>
<sequence length="692" mass="75953">MRFPPPGTARPPIIRITNGTFYRHQPSSHPSHLSHSHPNPPLFSNLTLTLPSHPSSPHNWAILGPSQSGKTTFLQLLRGSYLCFPPTARSFPYLSTDEVAPRLRGNPSKAIQYVGFDATSTSGGLGAAASSYISARYESHREQTDFSVRDWLLGNTELNPSHMPGEYQVDPELFERVVVDLRLDTLLGLPVSFLSNGQGRRARIARALFTDPEVLLLDEPFMGLDPATVAGLSPLLESLAEKKSPRLILAARPQDPLPEWITHLVYLRTDSQVGAMGERGTVLDGLRAYVRGVWKGGLTEDETMPVHALIDIGRTLTNDGIKGEGLAEELTRSPTNQAPIIDASTPEKEGEPLVEMSGVTVRYGTKAVLGNWPSGLHWTVRRGSRWGVFGPNGSGKTTIVSLLCSDHPQTYSLPIKLFGRSRLPEPGSGQRPLTFWDIQSRVGHSSPEIHQHMPRRLTVRAVLESAWADTFSSVPKITHEAREKVEATLKWFAHELNPSFAKRSQHTPDELAEVAKEEERLKWAKDYQFGELPFSSQRLLLFLRAIVKNPDIVVLDEAFSGMDDAVRDKCMLFLIHGESKTFASATAAATATCASGTSPAPSGSGSKGISVAPLEVVDSEQARTGKVKVHGLTDQQALICISHIKEEVPDCVREWVCLPEASSGEEARFGRLDGPLRVSKKGWDRIWGVDGR</sequence>
<gene>
    <name evidence="4" type="ORF">SMACR_07172</name>
</gene>
<dbReference type="InterPro" id="IPR003593">
    <property type="entry name" value="AAA+_ATPase"/>
</dbReference>
<dbReference type="Gene3D" id="3.40.50.300">
    <property type="entry name" value="P-loop containing nucleotide triphosphate hydrolases"/>
    <property type="match status" value="2"/>
</dbReference>
<evidence type="ECO:0000259" key="3">
    <source>
        <dbReference type="PROSITE" id="PS50893"/>
    </source>
</evidence>
<evidence type="ECO:0000256" key="2">
    <source>
        <dbReference type="ARBA" id="ARBA00022840"/>
    </source>
</evidence>
<dbReference type="PROSITE" id="PS50893">
    <property type="entry name" value="ABC_TRANSPORTER_2"/>
    <property type="match status" value="2"/>
</dbReference>
<feature type="domain" description="ABC transporter" evidence="3">
    <location>
        <begin position="14"/>
        <end position="294"/>
    </location>
</feature>
<name>A0A8S8ZNX7_SORMA</name>